<dbReference type="Proteomes" id="UP001560267">
    <property type="component" value="Unassembled WGS sequence"/>
</dbReference>
<keyword evidence="2" id="KW-1185">Reference proteome</keyword>
<evidence type="ECO:0008006" key="3">
    <source>
        <dbReference type="Google" id="ProtNLM"/>
    </source>
</evidence>
<name>A0ABV3Y1D9_9ACTN</name>
<evidence type="ECO:0000313" key="1">
    <source>
        <dbReference type="EMBL" id="MEX6429372.1"/>
    </source>
</evidence>
<gene>
    <name evidence="1" type="ORF">AB6A68_05905</name>
</gene>
<accession>A0ABV3Y1D9</accession>
<reference evidence="1 2" key="1">
    <citation type="submission" date="2024-07" db="EMBL/GenBank/DDBJ databases">
        <title>Draft Genome Sequence of Ferrimicrobium acidiphilum Strain YE2023, Isolated from a Pulp of Bioleach Reactor.</title>
        <authorList>
            <person name="Elkina Y.A."/>
            <person name="Bulaeva A.G."/>
            <person name="Beletsky A.V."/>
            <person name="Mardanov A.V."/>
        </authorList>
    </citation>
    <scope>NUCLEOTIDE SEQUENCE [LARGE SCALE GENOMIC DNA]</scope>
    <source>
        <strain evidence="1 2">YE2023</strain>
    </source>
</reference>
<organism evidence="1 2">
    <name type="scientific">Ferrimicrobium acidiphilum</name>
    <dbReference type="NCBI Taxonomy" id="121039"/>
    <lineage>
        <taxon>Bacteria</taxon>
        <taxon>Bacillati</taxon>
        <taxon>Actinomycetota</taxon>
        <taxon>Acidimicrobiia</taxon>
        <taxon>Acidimicrobiales</taxon>
        <taxon>Acidimicrobiaceae</taxon>
        <taxon>Ferrimicrobium</taxon>
    </lineage>
</organism>
<sequence>MAWLVDSRGQVLASLMLAGSIGWSMRKVIDMAMDLGTGLIVWPGFGQATRGVALVLDDDLIVRQVRELRSLRPWLMVSSQRVIVLPRHVVATKAPVVGERLAIHA</sequence>
<proteinExistence type="predicted"/>
<comment type="caution">
    <text evidence="1">The sequence shown here is derived from an EMBL/GenBank/DDBJ whole genome shotgun (WGS) entry which is preliminary data.</text>
</comment>
<protein>
    <recommendedName>
        <fullName evidence="3">CN hydrolase domain-containing protein</fullName>
    </recommendedName>
</protein>
<dbReference type="EMBL" id="JBFSHR010000015">
    <property type="protein sequence ID" value="MEX6429372.1"/>
    <property type="molecule type" value="Genomic_DNA"/>
</dbReference>
<evidence type="ECO:0000313" key="2">
    <source>
        <dbReference type="Proteomes" id="UP001560267"/>
    </source>
</evidence>